<dbReference type="Pfam" id="PF08818">
    <property type="entry name" value="DUF1801"/>
    <property type="match status" value="1"/>
</dbReference>
<sequence>MKNSRMNPKVDQYLTEGCGRCPLVGTPDCKVNKWPTELRALRTIVLECGLTEEVKWGIPCYTFQKSNVVTISALNEYCALGFFKGALLKDDHHILEKPGENTQAARRIRFTNVQQIIELEPVLKAYINEAMEIEKAGLKVEFKKSPEPIPEELQKKFDEMPDLKTAFESLTPGRQRAYILYFSGAKQSKTREARIEKYIQRILDGKGLHD</sequence>
<name>A0ABY9QI47_GEOTD</name>
<evidence type="ECO:0000313" key="2">
    <source>
        <dbReference type="EMBL" id="WMV77906.1"/>
    </source>
</evidence>
<dbReference type="Pfam" id="PF13376">
    <property type="entry name" value="OmdA"/>
    <property type="match status" value="1"/>
</dbReference>
<dbReference type="Proteomes" id="UP001297580">
    <property type="component" value="Chromosome"/>
</dbReference>
<protein>
    <submittedName>
        <fullName evidence="2">YdeI family protein</fullName>
    </submittedName>
</protein>
<dbReference type="SUPFAM" id="SSF159888">
    <property type="entry name" value="YdhG-like"/>
    <property type="match status" value="1"/>
</dbReference>
<dbReference type="InterPro" id="IPR014922">
    <property type="entry name" value="YdhG-like"/>
</dbReference>
<keyword evidence="3" id="KW-1185">Reference proteome</keyword>
<accession>A0ABY9QI47</accession>
<evidence type="ECO:0000259" key="1">
    <source>
        <dbReference type="Pfam" id="PF08818"/>
    </source>
</evidence>
<gene>
    <name evidence="2" type="ORF">HSX42_09285</name>
</gene>
<dbReference type="RefSeq" id="WP_029760754.1">
    <property type="nucleotide sequence ID" value="NZ_CP017690.1"/>
</dbReference>
<dbReference type="InterPro" id="IPR016786">
    <property type="entry name" value="YdeI_bac"/>
</dbReference>
<feature type="domain" description="YdhG-like" evidence="1">
    <location>
        <begin position="36"/>
        <end position="131"/>
    </location>
</feature>
<dbReference type="PIRSF" id="PIRSF021308">
    <property type="entry name" value="UCP021308"/>
    <property type="match status" value="1"/>
</dbReference>
<reference evidence="2 3" key="1">
    <citation type="submission" date="2023-08" db="EMBL/GenBank/DDBJ databases">
        <title>Complete genome sequence of Geobacillus thermodenitrificans K1041, a genetically tractable strain representative of the genus Geobacillus.</title>
        <authorList>
            <person name="Kani S."/>
            <person name="Suzuki H."/>
        </authorList>
    </citation>
    <scope>NUCLEOTIDE SEQUENCE [LARGE SCALE GENOMIC DNA]</scope>
    <source>
        <strain evidence="2 3">K1041</strain>
    </source>
</reference>
<dbReference type="EMBL" id="CP133461">
    <property type="protein sequence ID" value="WMV77906.1"/>
    <property type="molecule type" value="Genomic_DNA"/>
</dbReference>
<dbReference type="GeneID" id="87620838"/>
<proteinExistence type="predicted"/>
<dbReference type="Gene3D" id="3.90.1150.200">
    <property type="match status" value="1"/>
</dbReference>
<evidence type="ECO:0000313" key="3">
    <source>
        <dbReference type="Proteomes" id="UP001297580"/>
    </source>
</evidence>
<organism evidence="2 3">
    <name type="scientific">Geobacillus thermodenitrificans</name>
    <dbReference type="NCBI Taxonomy" id="33940"/>
    <lineage>
        <taxon>Bacteria</taxon>
        <taxon>Bacillati</taxon>
        <taxon>Bacillota</taxon>
        <taxon>Bacilli</taxon>
        <taxon>Bacillales</taxon>
        <taxon>Anoxybacillaceae</taxon>
        <taxon>Geobacillus</taxon>
    </lineage>
</organism>